<feature type="binding site" evidence="7">
    <location>
        <begin position="133"/>
        <end position="136"/>
    </location>
    <ligand>
        <name>4-CDP-2-C-methyl-D-erythritol 2-phosphate</name>
        <dbReference type="ChEBI" id="CHEBI:57919"/>
    </ligand>
</feature>
<comment type="caution">
    <text evidence="7">Lacks conserved residue(s) required for the propagation of feature annotation.</text>
</comment>
<evidence type="ECO:0000256" key="7">
    <source>
        <dbReference type="HAMAP-Rule" id="MF_00107"/>
    </source>
</evidence>
<comment type="caution">
    <text evidence="10">The sequence shown here is derived from an EMBL/GenBank/DDBJ whole genome shotgun (WGS) entry which is preliminary data.</text>
</comment>
<evidence type="ECO:0000259" key="9">
    <source>
        <dbReference type="Pfam" id="PF02542"/>
    </source>
</evidence>
<evidence type="ECO:0000256" key="3">
    <source>
        <dbReference type="ARBA" id="ARBA00012579"/>
    </source>
</evidence>
<comment type="catalytic activity">
    <reaction evidence="1 7 8">
        <text>4-CDP-2-C-methyl-D-erythritol 2-phosphate = 2-C-methyl-D-erythritol 2,4-cyclic diphosphate + CMP</text>
        <dbReference type="Rhea" id="RHEA:23864"/>
        <dbReference type="ChEBI" id="CHEBI:57919"/>
        <dbReference type="ChEBI" id="CHEBI:58483"/>
        <dbReference type="ChEBI" id="CHEBI:60377"/>
        <dbReference type="EC" id="4.6.1.12"/>
    </reaction>
</comment>
<dbReference type="FunFam" id="3.30.1330.50:FF:000003">
    <property type="entry name" value="2-C-methyl-D-erythritol 2,4-cyclodiphosphate synthase"/>
    <property type="match status" value="1"/>
</dbReference>
<dbReference type="RefSeq" id="WP_007415552.1">
    <property type="nucleotide sequence ID" value="NZ_ABOX02000017.1"/>
</dbReference>
<dbReference type="HAMAP" id="MF_00107">
    <property type="entry name" value="IspF"/>
    <property type="match status" value="1"/>
</dbReference>
<dbReference type="Gene3D" id="3.30.1330.50">
    <property type="entry name" value="2-C-methyl-D-erythritol 2,4-cyclodiphosphate synthase"/>
    <property type="match status" value="1"/>
</dbReference>
<feature type="domain" description="2-C-methyl-D-erythritol 2,4-cyclodiphosphate synthase" evidence="9">
    <location>
        <begin position="3"/>
        <end position="155"/>
    </location>
</feature>
<dbReference type="NCBIfam" id="TIGR00151">
    <property type="entry name" value="ispF"/>
    <property type="match status" value="1"/>
</dbReference>
<keyword evidence="4 7" id="KW-0479">Metal-binding</keyword>
<sequence>MVHVGIGYDVHQLVEGRKLILGGVEIPHTKGLEGHSDADVLMHAICDAILGAIGEVDIGHFFPNTDPRWRGAPSNVFLNEAARQVRLRGARIINIDATLIAQQPKIFPHIGQMKVNIGAALEMTVHKVGIKATTNEHMGFLGREEGMAAMAVASVDLPE</sequence>
<dbReference type="GO" id="GO:0046872">
    <property type="term" value="F:metal ion binding"/>
    <property type="evidence" value="ECO:0007669"/>
    <property type="project" value="UniProtKB-KW"/>
</dbReference>
<comment type="cofactor">
    <cofactor evidence="7">
        <name>a divalent metal cation</name>
        <dbReference type="ChEBI" id="CHEBI:60240"/>
    </cofactor>
    <text evidence="7">Binds 1 divalent metal cation per subunit.</text>
</comment>
<feature type="site" description="Transition state stabilizer" evidence="7">
    <location>
        <position position="35"/>
    </location>
</feature>
<dbReference type="GO" id="GO:0019288">
    <property type="term" value="P:isopentenyl diphosphate biosynthetic process, methylerythritol 4-phosphate pathway"/>
    <property type="evidence" value="ECO:0007669"/>
    <property type="project" value="UniProtKB-UniRule"/>
</dbReference>
<protein>
    <recommendedName>
        <fullName evidence="3 7">2-C-methyl-D-erythritol 2,4-cyclodiphosphate synthase</fullName>
        <shortName evidence="7">MECDP-synthase</shortName>
        <shortName evidence="7">MECPP-synthase</shortName>
        <shortName evidence="7">MECPS</shortName>
        <ecNumber evidence="3 7">4.6.1.12</ecNumber>
    </recommendedName>
</protein>
<dbReference type="Proteomes" id="UP000003688">
    <property type="component" value="Unassembled WGS sequence"/>
</dbReference>
<feature type="binding site" evidence="7">
    <location>
        <begin position="35"/>
        <end position="36"/>
    </location>
    <ligand>
        <name>4-CDP-2-C-methyl-D-erythritol 2-phosphate</name>
        <dbReference type="ChEBI" id="CHEBI:57919"/>
    </ligand>
</feature>
<dbReference type="Pfam" id="PF02542">
    <property type="entry name" value="YgbB"/>
    <property type="match status" value="1"/>
</dbReference>
<keyword evidence="11" id="KW-1185">Reference proteome</keyword>
<organism evidence="10 11">
    <name type="scientific">Pedosphaera parvula (strain Ellin514)</name>
    <dbReference type="NCBI Taxonomy" id="320771"/>
    <lineage>
        <taxon>Bacteria</taxon>
        <taxon>Pseudomonadati</taxon>
        <taxon>Verrucomicrobiota</taxon>
        <taxon>Pedosphaerae</taxon>
        <taxon>Pedosphaerales</taxon>
        <taxon>Pedosphaeraceae</taxon>
        <taxon>Pedosphaera</taxon>
    </lineage>
</organism>
<dbReference type="InterPro" id="IPR003526">
    <property type="entry name" value="MECDP_synthase"/>
</dbReference>
<dbReference type="AlphaFoldDB" id="B9XIA9"/>
<dbReference type="OrthoDB" id="9804336at2"/>
<comment type="subunit">
    <text evidence="7">Homotrimer.</text>
</comment>
<comment type="pathway">
    <text evidence="2 7">Isoprenoid biosynthesis; isopentenyl diphosphate biosynthesis via DXP pathway; isopentenyl diphosphate from 1-deoxy-D-xylulose 5-phosphate: step 4/6.</text>
</comment>
<evidence type="ECO:0000256" key="5">
    <source>
        <dbReference type="ARBA" id="ARBA00023229"/>
    </source>
</evidence>
<evidence type="ECO:0000256" key="6">
    <source>
        <dbReference type="ARBA" id="ARBA00023239"/>
    </source>
</evidence>
<keyword evidence="6 7" id="KW-0456">Lyase</keyword>
<evidence type="ECO:0000256" key="8">
    <source>
        <dbReference type="RuleBase" id="RU004395"/>
    </source>
</evidence>
<feature type="binding site" evidence="7">
    <location>
        <position position="9"/>
    </location>
    <ligand>
        <name>a divalent metal cation</name>
        <dbReference type="ChEBI" id="CHEBI:60240"/>
    </ligand>
</feature>
<feature type="site" description="Transition state stabilizer" evidence="7">
    <location>
        <position position="134"/>
    </location>
</feature>
<accession>B9XIA9</accession>
<dbReference type="InterPro" id="IPR036571">
    <property type="entry name" value="MECDP_synthase_sf"/>
</dbReference>
<reference evidence="10 11" key="1">
    <citation type="journal article" date="2011" name="J. Bacteriol.">
        <title>Genome sequence of 'Pedosphaera parvula' Ellin514, an aerobic Verrucomicrobial isolate from pasture soil.</title>
        <authorList>
            <person name="Kant R."/>
            <person name="van Passel M.W."/>
            <person name="Sangwan P."/>
            <person name="Palva A."/>
            <person name="Lucas S."/>
            <person name="Copeland A."/>
            <person name="Lapidus A."/>
            <person name="Glavina Del Rio T."/>
            <person name="Dalin E."/>
            <person name="Tice H."/>
            <person name="Bruce D."/>
            <person name="Goodwin L."/>
            <person name="Pitluck S."/>
            <person name="Chertkov O."/>
            <person name="Larimer F.W."/>
            <person name="Land M.L."/>
            <person name="Hauser L."/>
            <person name="Brettin T.S."/>
            <person name="Detter J.C."/>
            <person name="Han S."/>
            <person name="de Vos W.M."/>
            <person name="Janssen P.H."/>
            <person name="Smidt H."/>
        </authorList>
    </citation>
    <scope>NUCLEOTIDE SEQUENCE [LARGE SCALE GENOMIC DNA]</scope>
    <source>
        <strain evidence="10 11">Ellin514</strain>
    </source>
</reference>
<feature type="binding site" evidence="7">
    <location>
        <position position="43"/>
    </location>
    <ligand>
        <name>a divalent metal cation</name>
        <dbReference type="ChEBI" id="CHEBI:60240"/>
    </ligand>
</feature>
<gene>
    <name evidence="7" type="primary">ispF</name>
    <name evidence="10" type="ORF">Cflav_PD3340</name>
</gene>
<evidence type="ECO:0000313" key="10">
    <source>
        <dbReference type="EMBL" id="EEF60370.1"/>
    </source>
</evidence>
<comment type="function">
    <text evidence="7">Involved in the biosynthesis of isopentenyl diphosphate (IPP) and dimethylallyl diphosphate (DMAPP), two major building blocks of isoprenoid compounds. Catalyzes the conversion of 4-diphosphocytidyl-2-C-methyl-D-erythritol 2-phosphate (CDP-ME2P) to 2-C-methyl-D-erythritol 2,4-cyclodiphosphate (ME-CPP) with a corresponding release of cytidine 5-monophosphate (CMP).</text>
</comment>
<keyword evidence="5 7" id="KW-0414">Isoprene biosynthesis</keyword>
<dbReference type="SUPFAM" id="SSF69765">
    <property type="entry name" value="IpsF-like"/>
    <property type="match status" value="1"/>
</dbReference>
<feature type="binding site" evidence="7">
    <location>
        <position position="140"/>
    </location>
    <ligand>
        <name>4-CDP-2-C-methyl-D-erythritol 2-phosphate</name>
        <dbReference type="ChEBI" id="CHEBI:57919"/>
    </ligand>
</feature>
<dbReference type="UniPathway" id="UPA00056">
    <property type="reaction ID" value="UER00095"/>
</dbReference>
<dbReference type="GO" id="GO:0008685">
    <property type="term" value="F:2-C-methyl-D-erythritol 2,4-cyclodiphosphate synthase activity"/>
    <property type="evidence" value="ECO:0007669"/>
    <property type="project" value="UniProtKB-UniRule"/>
</dbReference>
<feature type="binding site" evidence="7">
    <location>
        <begin position="9"/>
        <end position="11"/>
    </location>
    <ligand>
        <name>4-CDP-2-C-methyl-D-erythritol 2-phosphate</name>
        <dbReference type="ChEBI" id="CHEBI:57919"/>
    </ligand>
</feature>
<evidence type="ECO:0000256" key="4">
    <source>
        <dbReference type="ARBA" id="ARBA00022723"/>
    </source>
</evidence>
<evidence type="ECO:0000256" key="1">
    <source>
        <dbReference type="ARBA" id="ARBA00000200"/>
    </source>
</evidence>
<dbReference type="PROSITE" id="PS01350">
    <property type="entry name" value="ISPF"/>
    <property type="match status" value="1"/>
</dbReference>
<dbReference type="PANTHER" id="PTHR43181:SF1">
    <property type="entry name" value="2-C-METHYL-D-ERYTHRITOL 2,4-CYCLODIPHOSPHATE SYNTHASE, CHLOROPLASTIC"/>
    <property type="match status" value="1"/>
</dbReference>
<comment type="similarity">
    <text evidence="7 8">Belongs to the IspF family.</text>
</comment>
<dbReference type="InterPro" id="IPR020555">
    <property type="entry name" value="MECDP_synthase_CS"/>
</dbReference>
<proteinExistence type="inferred from homology"/>
<feature type="binding site" evidence="7">
    <location>
        <begin position="57"/>
        <end position="59"/>
    </location>
    <ligand>
        <name>4-CDP-2-C-methyl-D-erythritol 2-phosphate</name>
        <dbReference type="ChEBI" id="CHEBI:57919"/>
    </ligand>
</feature>
<dbReference type="CDD" id="cd00554">
    <property type="entry name" value="MECDP_synthase"/>
    <property type="match status" value="1"/>
</dbReference>
<evidence type="ECO:0000256" key="2">
    <source>
        <dbReference type="ARBA" id="ARBA00004709"/>
    </source>
</evidence>
<dbReference type="PANTHER" id="PTHR43181">
    <property type="entry name" value="2-C-METHYL-D-ERYTHRITOL 2,4-CYCLODIPHOSPHATE SYNTHASE, CHLOROPLASTIC"/>
    <property type="match status" value="1"/>
</dbReference>
<dbReference type="GO" id="GO:0016114">
    <property type="term" value="P:terpenoid biosynthetic process"/>
    <property type="evidence" value="ECO:0007669"/>
    <property type="project" value="InterPro"/>
</dbReference>
<dbReference type="EC" id="4.6.1.12" evidence="3 7"/>
<dbReference type="EMBL" id="ABOX02000017">
    <property type="protein sequence ID" value="EEF60370.1"/>
    <property type="molecule type" value="Genomic_DNA"/>
</dbReference>
<feature type="binding site" evidence="7">
    <location>
        <position position="143"/>
    </location>
    <ligand>
        <name>4-CDP-2-C-methyl-D-erythritol 2-phosphate</name>
        <dbReference type="ChEBI" id="CHEBI:57919"/>
    </ligand>
</feature>
<name>B9XIA9_PEDPL</name>
<dbReference type="STRING" id="320771.Cflav_PD3340"/>
<feature type="binding site" evidence="7">
    <location>
        <begin position="62"/>
        <end position="66"/>
    </location>
    <ligand>
        <name>4-CDP-2-C-methyl-D-erythritol 2-phosphate</name>
        <dbReference type="ChEBI" id="CHEBI:57919"/>
    </ligand>
</feature>
<evidence type="ECO:0000313" key="11">
    <source>
        <dbReference type="Proteomes" id="UP000003688"/>
    </source>
</evidence>
<feature type="binding site" evidence="7">
    <location>
        <position position="11"/>
    </location>
    <ligand>
        <name>a divalent metal cation</name>
        <dbReference type="ChEBI" id="CHEBI:60240"/>
    </ligand>
</feature>